<evidence type="ECO:0000256" key="3">
    <source>
        <dbReference type="ARBA" id="ARBA00022692"/>
    </source>
</evidence>
<evidence type="ECO:0000256" key="1">
    <source>
        <dbReference type="ARBA" id="ARBA00004651"/>
    </source>
</evidence>
<proteinExistence type="predicted"/>
<dbReference type="STRING" id="420998.JDO7802_01474"/>
<dbReference type="Proteomes" id="UP000049222">
    <property type="component" value="Unassembled WGS sequence"/>
</dbReference>
<dbReference type="RefSeq" id="WP_055084069.1">
    <property type="nucleotide sequence ID" value="NZ_CXSU01000011.1"/>
</dbReference>
<dbReference type="Pfam" id="PF12698">
    <property type="entry name" value="ABC2_membrane_3"/>
    <property type="match status" value="1"/>
</dbReference>
<keyword evidence="5 6" id="KW-0472">Membrane</keyword>
<reference evidence="8 9" key="1">
    <citation type="submission" date="2015-07" db="EMBL/GenBank/DDBJ databases">
        <authorList>
            <person name="Noorani M."/>
        </authorList>
    </citation>
    <scope>NUCLEOTIDE SEQUENCE [LARGE SCALE GENOMIC DNA]</scope>
    <source>
        <strain evidence="8 9">CECT 7802</strain>
    </source>
</reference>
<evidence type="ECO:0000313" key="8">
    <source>
        <dbReference type="EMBL" id="CTQ49460.1"/>
    </source>
</evidence>
<dbReference type="AlphaFoldDB" id="A0A0M6YHM4"/>
<keyword evidence="2" id="KW-1003">Cell membrane</keyword>
<organism evidence="8 9">
    <name type="scientific">Jannaschia donghaensis</name>
    <dbReference type="NCBI Taxonomy" id="420998"/>
    <lineage>
        <taxon>Bacteria</taxon>
        <taxon>Pseudomonadati</taxon>
        <taxon>Pseudomonadota</taxon>
        <taxon>Alphaproteobacteria</taxon>
        <taxon>Rhodobacterales</taxon>
        <taxon>Roseobacteraceae</taxon>
        <taxon>Jannaschia</taxon>
    </lineage>
</organism>
<feature type="domain" description="ABC-2 type transporter transmembrane" evidence="7">
    <location>
        <begin position="20"/>
        <end position="379"/>
    </location>
</feature>
<dbReference type="PANTHER" id="PTHR30294">
    <property type="entry name" value="MEMBRANE COMPONENT OF ABC TRANSPORTER YHHJ-RELATED"/>
    <property type="match status" value="1"/>
</dbReference>
<dbReference type="InterPro" id="IPR051449">
    <property type="entry name" value="ABC-2_transporter_component"/>
</dbReference>
<dbReference type="OrthoDB" id="3078158at2"/>
<feature type="transmembrane region" description="Helical" evidence="6">
    <location>
        <begin position="279"/>
        <end position="298"/>
    </location>
</feature>
<dbReference type="InterPro" id="IPR013525">
    <property type="entry name" value="ABC2_TM"/>
</dbReference>
<dbReference type="EMBL" id="CXSU01000011">
    <property type="protein sequence ID" value="CTQ49460.1"/>
    <property type="molecule type" value="Genomic_DNA"/>
</dbReference>
<keyword evidence="9" id="KW-1185">Reference proteome</keyword>
<feature type="transmembrane region" description="Helical" evidence="6">
    <location>
        <begin position="364"/>
        <end position="385"/>
    </location>
</feature>
<feature type="transmembrane region" description="Helical" evidence="6">
    <location>
        <begin position="20"/>
        <end position="39"/>
    </location>
</feature>
<name>A0A0M6YHM4_9RHOB</name>
<keyword evidence="3 6" id="KW-0812">Transmembrane</keyword>
<dbReference type="GO" id="GO:0140359">
    <property type="term" value="F:ABC-type transporter activity"/>
    <property type="evidence" value="ECO:0007669"/>
    <property type="project" value="InterPro"/>
</dbReference>
<evidence type="ECO:0000256" key="4">
    <source>
        <dbReference type="ARBA" id="ARBA00022989"/>
    </source>
</evidence>
<keyword evidence="4 6" id="KW-1133">Transmembrane helix</keyword>
<feature type="transmembrane region" description="Helical" evidence="6">
    <location>
        <begin position="310"/>
        <end position="330"/>
    </location>
</feature>
<evidence type="ECO:0000256" key="5">
    <source>
        <dbReference type="ARBA" id="ARBA00023136"/>
    </source>
</evidence>
<evidence type="ECO:0000259" key="7">
    <source>
        <dbReference type="Pfam" id="PF12698"/>
    </source>
</evidence>
<sequence length="392" mass="39778">MTLAIVRMLALTLLRDRGALAMLLLLPPAIYVVFASIFATASGGEPHLHIGLAATAPVAPIEAALRAAPALTVTTHATEAALRIAIAEGGLDAGLLGRGALTRLDAAPLTILVDPAKPMAGAVLDGRTRAALAQAAPDILLERHAAGLEAIIGPLTDPQLARLDAARAALPRDKAGAPDLTVIETVGEAGAPDPAVIYYAGAIAFMFLLFSATQGANGLIDARESGILDRFAAGPGGIDVVVWGTALFLTAQGALQTAAVFAVAALVYDVPVMAHLPGWAVATALAAAAAAGFGLLCATACRTRAQAQAVSTFLVLLFSALGGSMVPRFLMPGWLRDIGAVAPNAWAVDLYQGLLARGLTLSELSAPVSALALLAVLGTGGAVLLSRRRMLL</sequence>
<evidence type="ECO:0000256" key="2">
    <source>
        <dbReference type="ARBA" id="ARBA00022475"/>
    </source>
</evidence>
<dbReference type="PANTHER" id="PTHR30294:SF38">
    <property type="entry name" value="TRANSPORT PERMEASE PROTEIN"/>
    <property type="match status" value="1"/>
</dbReference>
<feature type="transmembrane region" description="Helical" evidence="6">
    <location>
        <begin position="240"/>
        <end position="267"/>
    </location>
</feature>
<gene>
    <name evidence="8" type="ORF">JDO7802_01474</name>
</gene>
<protein>
    <submittedName>
        <fullName evidence="8">Daunorubicin resistance ABC transporter membrane protein</fullName>
    </submittedName>
</protein>
<feature type="transmembrane region" description="Helical" evidence="6">
    <location>
        <begin position="196"/>
        <end position="220"/>
    </location>
</feature>
<accession>A0A0M6YHM4</accession>
<comment type="subcellular location">
    <subcellularLocation>
        <location evidence="1">Cell membrane</location>
        <topology evidence="1">Multi-pass membrane protein</topology>
    </subcellularLocation>
</comment>
<evidence type="ECO:0000313" key="9">
    <source>
        <dbReference type="Proteomes" id="UP000049222"/>
    </source>
</evidence>
<dbReference type="GO" id="GO:0005886">
    <property type="term" value="C:plasma membrane"/>
    <property type="evidence" value="ECO:0007669"/>
    <property type="project" value="UniProtKB-SubCell"/>
</dbReference>
<evidence type="ECO:0000256" key="6">
    <source>
        <dbReference type="SAM" id="Phobius"/>
    </source>
</evidence>